<accession>A0A0W0U5G3</accession>
<keyword evidence="4" id="KW-0548">Nucleotidyltransferase</keyword>
<dbReference type="Gene3D" id="3.30.450.40">
    <property type="match status" value="1"/>
</dbReference>
<keyword evidence="4" id="KW-0808">Transferase</keyword>
<dbReference type="InterPro" id="IPR043128">
    <property type="entry name" value="Rev_trsase/Diguanyl_cyclase"/>
</dbReference>
<dbReference type="SUPFAM" id="SSF55781">
    <property type="entry name" value="GAF domain-like"/>
    <property type="match status" value="1"/>
</dbReference>
<dbReference type="PATRIC" id="fig|453.4.peg.715"/>
<evidence type="ECO:0000313" key="3">
    <source>
        <dbReference type="EMBL" id="KTD02823.1"/>
    </source>
</evidence>
<reference evidence="3 5" key="1">
    <citation type="submission" date="2015-11" db="EMBL/GenBank/DDBJ databases">
        <title>Genomic analysis of 38 Legionella species identifies large and diverse effector repertoires.</title>
        <authorList>
            <person name="Burstein D."/>
            <person name="Amaro F."/>
            <person name="Zusman T."/>
            <person name="Lifshitz Z."/>
            <person name="Cohen O."/>
            <person name="Gilbert J.A."/>
            <person name="Pupko T."/>
            <person name="Shuman H.A."/>
            <person name="Segal G."/>
        </authorList>
    </citation>
    <scope>NUCLEOTIDE SEQUENCE [LARGE SCALE GENOMIC DNA]</scope>
    <source>
        <strain evidence="3 5">WO-44C</strain>
    </source>
</reference>
<dbReference type="Pfam" id="PF01590">
    <property type="entry name" value="GAF"/>
    <property type="match status" value="1"/>
</dbReference>
<gene>
    <name evidence="3" type="primary">cyaA_1</name>
    <name evidence="4" type="synonym">adrA_2</name>
    <name evidence="3" type="ORF">Lfee_0661</name>
    <name evidence="4" type="ORF">NCTC12022_00627</name>
</gene>
<dbReference type="NCBIfam" id="TIGR00254">
    <property type="entry name" value="GGDEF"/>
    <property type="match status" value="1"/>
</dbReference>
<dbReference type="PANTHER" id="PTHR43102">
    <property type="entry name" value="SLR1143 PROTEIN"/>
    <property type="match status" value="1"/>
</dbReference>
<dbReference type="RefSeq" id="WP_058443879.1">
    <property type="nucleotide sequence ID" value="NZ_CAAAHT010000021.1"/>
</dbReference>
<dbReference type="CDD" id="cd01949">
    <property type="entry name" value="GGDEF"/>
    <property type="match status" value="1"/>
</dbReference>
<evidence type="ECO:0000259" key="2">
    <source>
        <dbReference type="PROSITE" id="PS50887"/>
    </source>
</evidence>
<evidence type="ECO:0000313" key="4">
    <source>
        <dbReference type="EMBL" id="SPX59916.1"/>
    </source>
</evidence>
<dbReference type="Gene3D" id="3.30.70.270">
    <property type="match status" value="1"/>
</dbReference>
<dbReference type="Pfam" id="PF00990">
    <property type="entry name" value="GGDEF"/>
    <property type="match status" value="1"/>
</dbReference>
<dbReference type="GO" id="GO:0016301">
    <property type="term" value="F:kinase activity"/>
    <property type="evidence" value="ECO:0007669"/>
    <property type="project" value="UniProtKB-KW"/>
</dbReference>
<dbReference type="InterPro" id="IPR029016">
    <property type="entry name" value="GAF-like_dom_sf"/>
</dbReference>
<dbReference type="AlphaFoldDB" id="A0A0W0U5G3"/>
<dbReference type="PANTHER" id="PTHR43102:SF2">
    <property type="entry name" value="GAF DOMAIN-CONTAINING PROTEIN"/>
    <property type="match status" value="1"/>
</dbReference>
<organism evidence="3 5">
    <name type="scientific">Legionella feeleii</name>
    <dbReference type="NCBI Taxonomy" id="453"/>
    <lineage>
        <taxon>Bacteria</taxon>
        <taxon>Pseudomonadati</taxon>
        <taxon>Pseudomonadota</taxon>
        <taxon>Gammaproteobacteria</taxon>
        <taxon>Legionellales</taxon>
        <taxon>Legionellaceae</taxon>
        <taxon>Legionella</taxon>
    </lineage>
</organism>
<dbReference type="Proteomes" id="UP000054698">
    <property type="component" value="Unassembled WGS sequence"/>
</dbReference>
<dbReference type="EMBL" id="UASS01000004">
    <property type="protein sequence ID" value="SPX59916.1"/>
    <property type="molecule type" value="Genomic_DNA"/>
</dbReference>
<dbReference type="SMART" id="SM00267">
    <property type="entry name" value="GGDEF"/>
    <property type="match status" value="1"/>
</dbReference>
<dbReference type="InterPro" id="IPR029787">
    <property type="entry name" value="Nucleotide_cyclase"/>
</dbReference>
<feature type="domain" description="GGDEF" evidence="2">
    <location>
        <begin position="193"/>
        <end position="317"/>
    </location>
</feature>
<keyword evidence="4" id="KW-0418">Kinase</keyword>
<evidence type="ECO:0000313" key="6">
    <source>
        <dbReference type="Proteomes" id="UP000251942"/>
    </source>
</evidence>
<dbReference type="OrthoDB" id="9812260at2"/>
<dbReference type="SUPFAM" id="SSF55073">
    <property type="entry name" value="Nucleotide cyclase"/>
    <property type="match status" value="1"/>
</dbReference>
<evidence type="ECO:0000313" key="5">
    <source>
        <dbReference type="Proteomes" id="UP000054698"/>
    </source>
</evidence>
<dbReference type="InterPro" id="IPR003018">
    <property type="entry name" value="GAF"/>
</dbReference>
<dbReference type="GO" id="GO:0052621">
    <property type="term" value="F:diguanylate cyclase activity"/>
    <property type="evidence" value="ECO:0007669"/>
    <property type="project" value="UniProtKB-EC"/>
</dbReference>
<keyword evidence="5" id="KW-1185">Reference proteome</keyword>
<dbReference type="EMBL" id="LNYB01000021">
    <property type="protein sequence ID" value="KTD02823.1"/>
    <property type="molecule type" value="Genomic_DNA"/>
</dbReference>
<sequence length="317" mass="36384">MIPPDIPENEAGRLATLYKLKILDTEQEERFDRITRIACKLFEVPISVISFLEAERQWMKSTQGFDIKEAERKTSFCGHVILSDEIMVVEDATKDKRFHDNPFVLGKPHFRFYLGCPLKIKGYNVGVICLIDNKPRARNEIDHNVIYDLAQMVEMDLEQLQVSITDELTGLSNRRGFLKLASYLFQKCQRGNQLFTLLFFDLDQFKSINDQFGHAEGDMVLKIFANCLLQNFRYNDVIARLGGDEFCVFCSGLNQKDVSGIIQRLKDSLKSAKTKDYTIQFSVGVIQYDPKQHRTLGDMMALADSEMYVSKRGNSSL</sequence>
<dbReference type="STRING" id="453.Lfee_0661"/>
<dbReference type="InterPro" id="IPR000160">
    <property type="entry name" value="GGDEF_dom"/>
</dbReference>
<name>A0A0W0U5G3_9GAMM</name>
<dbReference type="PROSITE" id="PS50887">
    <property type="entry name" value="GGDEF"/>
    <property type="match status" value="1"/>
</dbReference>
<reference evidence="4 6" key="2">
    <citation type="submission" date="2018-06" db="EMBL/GenBank/DDBJ databases">
        <authorList>
            <consortium name="Pathogen Informatics"/>
            <person name="Doyle S."/>
        </authorList>
    </citation>
    <scope>NUCLEOTIDE SEQUENCE [LARGE SCALE GENOMIC DNA]</scope>
    <source>
        <strain evidence="4 6">NCTC12022</strain>
    </source>
</reference>
<proteinExistence type="predicted"/>
<dbReference type="FunFam" id="3.30.70.270:FF:000001">
    <property type="entry name" value="Diguanylate cyclase domain protein"/>
    <property type="match status" value="1"/>
</dbReference>
<dbReference type="SMART" id="SM00065">
    <property type="entry name" value="GAF"/>
    <property type="match status" value="1"/>
</dbReference>
<comment type="cofactor">
    <cofactor evidence="1">
        <name>Mg(2+)</name>
        <dbReference type="ChEBI" id="CHEBI:18420"/>
    </cofactor>
</comment>
<dbReference type="Proteomes" id="UP000251942">
    <property type="component" value="Unassembled WGS sequence"/>
</dbReference>
<evidence type="ECO:0000256" key="1">
    <source>
        <dbReference type="ARBA" id="ARBA00001946"/>
    </source>
</evidence>
<protein>
    <submittedName>
        <fullName evidence="4">Diguanylate kinase</fullName>
        <ecNumber evidence="4">2.7.7.65</ecNumber>
    </submittedName>
    <submittedName>
        <fullName evidence="3">Fused adenylate cyclase/two component hybrid sensor/regulator</fullName>
    </submittedName>
</protein>
<dbReference type="EC" id="2.7.7.65" evidence="4"/>